<evidence type="ECO:0000256" key="1">
    <source>
        <dbReference type="ARBA" id="ARBA00004651"/>
    </source>
</evidence>
<dbReference type="FunFam" id="1.10.3470.10:FF:000001">
    <property type="entry name" value="Vitamin B12 ABC transporter permease BtuC"/>
    <property type="match status" value="1"/>
</dbReference>
<evidence type="ECO:0000256" key="3">
    <source>
        <dbReference type="ARBA" id="ARBA00022448"/>
    </source>
</evidence>
<evidence type="ECO:0000313" key="10">
    <source>
        <dbReference type="Proteomes" id="UP000003434"/>
    </source>
</evidence>
<dbReference type="GO" id="GO:0005886">
    <property type="term" value="C:plasma membrane"/>
    <property type="evidence" value="ECO:0007669"/>
    <property type="project" value="UniProtKB-SubCell"/>
</dbReference>
<feature type="transmembrane region" description="Helical" evidence="8">
    <location>
        <begin position="306"/>
        <end position="324"/>
    </location>
</feature>
<evidence type="ECO:0000256" key="8">
    <source>
        <dbReference type="SAM" id="Phobius"/>
    </source>
</evidence>
<protein>
    <submittedName>
        <fullName evidence="9">Iron chelate uptake ABC transporter, FeCT family, permease protein</fullName>
    </submittedName>
</protein>
<dbReference type="CDD" id="cd06550">
    <property type="entry name" value="TM_ABC_iron-siderophores_like"/>
    <property type="match status" value="1"/>
</dbReference>
<comment type="caution">
    <text evidence="9">The sequence shown here is derived from an EMBL/GenBank/DDBJ whole genome shotgun (WGS) entry which is preliminary data.</text>
</comment>
<keyword evidence="4" id="KW-1003">Cell membrane</keyword>
<accession>E6LLR1</accession>
<feature type="transmembrane region" description="Helical" evidence="8">
    <location>
        <begin position="193"/>
        <end position="214"/>
    </location>
</feature>
<feature type="transmembrane region" description="Helical" evidence="8">
    <location>
        <begin position="251"/>
        <end position="271"/>
    </location>
</feature>
<dbReference type="AlphaFoldDB" id="E6LLR1"/>
<evidence type="ECO:0000256" key="5">
    <source>
        <dbReference type="ARBA" id="ARBA00022692"/>
    </source>
</evidence>
<name>E6LLR1_9FIRM</name>
<comment type="similarity">
    <text evidence="2">Belongs to the binding-protein-dependent transport system permease family. FecCD subfamily.</text>
</comment>
<dbReference type="GO" id="GO:0033214">
    <property type="term" value="P:siderophore-iron import into cell"/>
    <property type="evidence" value="ECO:0007669"/>
    <property type="project" value="TreeGrafter"/>
</dbReference>
<proteinExistence type="inferred from homology"/>
<sequence>MRKKNFALSMVVCLALLFIIAIFSISFGAKQIAFSKIIEVLLGKDSDSIEATVILQRVPRTVFGILAGGALGISGALMQSITRNPIADPSILGVNTGASLFVVAGIAFLNITAAYQYIWLAIIGAGLTAFFVYAVASIGKDGATPLKLALSGAAVSIVLGSLVSTIMLPDNRVLQAFRFWQVGSIGSATWDNISLIIPFLIIGFIISMFISGYLNNLALGDEAATALGTNVVITRSVGALASVLLCGATTALAGPIGFVGLIIPHLVRLIYGSEMGKILPLSFLGSGILLLLSDVIGRIIGSPGETEVGIITAVFGAPVFIFAIRKGRVKSL</sequence>
<dbReference type="GO" id="GO:0022857">
    <property type="term" value="F:transmembrane transporter activity"/>
    <property type="evidence" value="ECO:0007669"/>
    <property type="project" value="InterPro"/>
</dbReference>
<feature type="transmembrane region" description="Helical" evidence="8">
    <location>
        <begin position="278"/>
        <end position="300"/>
    </location>
</feature>
<feature type="transmembrane region" description="Helical" evidence="8">
    <location>
        <begin position="61"/>
        <end position="78"/>
    </location>
</feature>
<dbReference type="HOGENOM" id="CLU_013016_1_0_9"/>
<gene>
    <name evidence="9" type="ORF">HMPREF0381_0896</name>
</gene>
<keyword evidence="6 8" id="KW-1133">Transmembrane helix</keyword>
<dbReference type="Pfam" id="PF01032">
    <property type="entry name" value="FecCD"/>
    <property type="match status" value="1"/>
</dbReference>
<dbReference type="InterPro" id="IPR037294">
    <property type="entry name" value="ABC_BtuC-like"/>
</dbReference>
<dbReference type="Gene3D" id="1.10.3470.10">
    <property type="entry name" value="ABC transporter involved in vitamin B12 uptake, BtuC"/>
    <property type="match status" value="1"/>
</dbReference>
<organism evidence="9 10">
    <name type="scientific">Lachnoanaerobaculum saburreum DSM 3986</name>
    <dbReference type="NCBI Taxonomy" id="887325"/>
    <lineage>
        <taxon>Bacteria</taxon>
        <taxon>Bacillati</taxon>
        <taxon>Bacillota</taxon>
        <taxon>Clostridia</taxon>
        <taxon>Lachnospirales</taxon>
        <taxon>Lachnospiraceae</taxon>
        <taxon>Lachnoanaerobaculum</taxon>
    </lineage>
</organism>
<evidence type="ECO:0000256" key="7">
    <source>
        <dbReference type="ARBA" id="ARBA00023136"/>
    </source>
</evidence>
<dbReference type="PANTHER" id="PTHR30472:SF1">
    <property type="entry name" value="FE(3+) DICITRATE TRANSPORT SYSTEM PERMEASE PROTEIN FECC-RELATED"/>
    <property type="match status" value="1"/>
</dbReference>
<dbReference type="eggNOG" id="COG0609">
    <property type="taxonomic scope" value="Bacteria"/>
</dbReference>
<reference evidence="9 10" key="1">
    <citation type="submission" date="2010-12" db="EMBL/GenBank/DDBJ databases">
        <authorList>
            <person name="Muzny D."/>
            <person name="Qin X."/>
            <person name="Deng J."/>
            <person name="Jiang H."/>
            <person name="Liu Y."/>
            <person name="Qu J."/>
            <person name="Song X.-Z."/>
            <person name="Zhang L."/>
            <person name="Thornton R."/>
            <person name="Coyle M."/>
            <person name="Francisco L."/>
            <person name="Jackson L."/>
            <person name="Javaid M."/>
            <person name="Korchina V."/>
            <person name="Kovar C."/>
            <person name="Mata R."/>
            <person name="Mathew T."/>
            <person name="Ngo R."/>
            <person name="Nguyen L."/>
            <person name="Nguyen N."/>
            <person name="Okwuonu G."/>
            <person name="Ongeri F."/>
            <person name="Pham C."/>
            <person name="Simmons D."/>
            <person name="Wilczek-Boney K."/>
            <person name="Hale W."/>
            <person name="Jakkamsetti A."/>
            <person name="Pham P."/>
            <person name="Ruth R."/>
            <person name="San Lucas F."/>
            <person name="Warren J."/>
            <person name="Zhang J."/>
            <person name="Zhao Z."/>
            <person name="Zhou C."/>
            <person name="Zhu D."/>
            <person name="Lee S."/>
            <person name="Bess C."/>
            <person name="Blankenburg K."/>
            <person name="Forbes L."/>
            <person name="Fu Q."/>
            <person name="Gubbala S."/>
            <person name="Hirani K."/>
            <person name="Jayaseelan J.C."/>
            <person name="Lara F."/>
            <person name="Munidasa M."/>
            <person name="Palculict T."/>
            <person name="Patil S."/>
            <person name="Pu L.-L."/>
            <person name="Saada N."/>
            <person name="Tang L."/>
            <person name="Weissenberger G."/>
            <person name="Zhu Y."/>
            <person name="Hemphill L."/>
            <person name="Shang Y."/>
            <person name="Youmans B."/>
            <person name="Ayvaz T."/>
            <person name="Ross M."/>
            <person name="Santibanez J."/>
            <person name="Aqrawi P."/>
            <person name="Gross S."/>
            <person name="Joshi V."/>
            <person name="Fowler G."/>
            <person name="Nazareth L."/>
            <person name="Reid J."/>
            <person name="Worley K."/>
            <person name="Petrosino J."/>
            <person name="Highlander S."/>
            <person name="Gibbs R."/>
        </authorList>
    </citation>
    <scope>NUCLEOTIDE SEQUENCE [LARGE SCALE GENOMIC DNA]</scope>
    <source>
        <strain evidence="9 10">DSM 3986</strain>
    </source>
</reference>
<feature type="transmembrane region" description="Helical" evidence="8">
    <location>
        <begin position="148"/>
        <end position="168"/>
    </location>
</feature>
<dbReference type="SUPFAM" id="SSF81345">
    <property type="entry name" value="ABC transporter involved in vitamin B12 uptake, BtuC"/>
    <property type="match status" value="1"/>
</dbReference>
<dbReference type="RefSeq" id="WP_008750665.1">
    <property type="nucleotide sequence ID" value="NZ_GL622296.1"/>
</dbReference>
<keyword evidence="3" id="KW-0813">Transport</keyword>
<dbReference type="PANTHER" id="PTHR30472">
    <property type="entry name" value="FERRIC ENTEROBACTIN TRANSPORT SYSTEM PERMEASE PROTEIN"/>
    <property type="match status" value="1"/>
</dbReference>
<dbReference type="InterPro" id="IPR000522">
    <property type="entry name" value="ABC_transptr_permease_BtuC"/>
</dbReference>
<comment type="subcellular location">
    <subcellularLocation>
        <location evidence="1">Cell membrane</location>
        <topology evidence="1">Multi-pass membrane protein</topology>
    </subcellularLocation>
</comment>
<keyword evidence="7 8" id="KW-0472">Membrane</keyword>
<evidence type="ECO:0000256" key="6">
    <source>
        <dbReference type="ARBA" id="ARBA00022989"/>
    </source>
</evidence>
<dbReference type="EMBL" id="AEPW01000034">
    <property type="protein sequence ID" value="EFU77219.1"/>
    <property type="molecule type" value="Genomic_DNA"/>
</dbReference>
<evidence type="ECO:0000256" key="4">
    <source>
        <dbReference type="ARBA" id="ARBA00022475"/>
    </source>
</evidence>
<evidence type="ECO:0000256" key="2">
    <source>
        <dbReference type="ARBA" id="ARBA00007935"/>
    </source>
</evidence>
<feature type="transmembrane region" description="Helical" evidence="8">
    <location>
        <begin position="90"/>
        <end position="111"/>
    </location>
</feature>
<evidence type="ECO:0000313" key="9">
    <source>
        <dbReference type="EMBL" id="EFU77219.1"/>
    </source>
</evidence>
<keyword evidence="5 8" id="KW-0812">Transmembrane</keyword>
<dbReference type="Proteomes" id="UP000003434">
    <property type="component" value="Unassembled WGS sequence"/>
</dbReference>
<feature type="transmembrane region" description="Helical" evidence="8">
    <location>
        <begin position="117"/>
        <end position="136"/>
    </location>
</feature>